<keyword evidence="2" id="KW-1185">Reference proteome</keyword>
<evidence type="ECO:0000313" key="2">
    <source>
        <dbReference type="Proteomes" id="UP000322667"/>
    </source>
</evidence>
<name>A0A5D2L5H9_GOSTO</name>
<dbReference type="Proteomes" id="UP000322667">
    <property type="component" value="Chromosome D05"/>
</dbReference>
<dbReference type="AlphaFoldDB" id="A0A5D2L5H9"/>
<accession>A0A5D2L5H9</accession>
<gene>
    <name evidence="1" type="ORF">ES332_D05G393100v1</name>
</gene>
<dbReference type="EMBL" id="CM017627">
    <property type="protein sequence ID" value="TYH74360.1"/>
    <property type="molecule type" value="Genomic_DNA"/>
</dbReference>
<protein>
    <submittedName>
        <fullName evidence="1">Uncharacterized protein</fullName>
    </submittedName>
</protein>
<evidence type="ECO:0000313" key="1">
    <source>
        <dbReference type="EMBL" id="TYH74360.1"/>
    </source>
</evidence>
<sequence length="108" mass="12146">MRGGLVPSCGVVCFQKLGQPQTNSNSAEVFVKEICYPHSYLFVTEMLHLAMDKAVELGLIEGFQDVILGQNFTNLQFADGTVLFLRAYEKEVTFYEGEIRSTYKITLP</sequence>
<organism evidence="1 2">
    <name type="scientific">Gossypium tomentosum</name>
    <name type="common">Hawaiian cotton</name>
    <name type="synonym">Gossypium sandvicense</name>
    <dbReference type="NCBI Taxonomy" id="34277"/>
    <lineage>
        <taxon>Eukaryota</taxon>
        <taxon>Viridiplantae</taxon>
        <taxon>Streptophyta</taxon>
        <taxon>Embryophyta</taxon>
        <taxon>Tracheophyta</taxon>
        <taxon>Spermatophyta</taxon>
        <taxon>Magnoliopsida</taxon>
        <taxon>eudicotyledons</taxon>
        <taxon>Gunneridae</taxon>
        <taxon>Pentapetalae</taxon>
        <taxon>rosids</taxon>
        <taxon>malvids</taxon>
        <taxon>Malvales</taxon>
        <taxon>Malvaceae</taxon>
        <taxon>Malvoideae</taxon>
        <taxon>Gossypium</taxon>
    </lineage>
</organism>
<reference evidence="1 2" key="1">
    <citation type="submission" date="2019-07" db="EMBL/GenBank/DDBJ databases">
        <title>WGS assembly of Gossypium tomentosum.</title>
        <authorList>
            <person name="Chen Z.J."/>
            <person name="Sreedasyam A."/>
            <person name="Ando A."/>
            <person name="Song Q."/>
            <person name="De L."/>
            <person name="Hulse-Kemp A."/>
            <person name="Ding M."/>
            <person name="Ye W."/>
            <person name="Kirkbride R."/>
            <person name="Jenkins J."/>
            <person name="Plott C."/>
            <person name="Lovell J."/>
            <person name="Lin Y.-M."/>
            <person name="Vaughn R."/>
            <person name="Liu B."/>
            <person name="Li W."/>
            <person name="Simpson S."/>
            <person name="Scheffler B."/>
            <person name="Saski C."/>
            <person name="Grover C."/>
            <person name="Hu G."/>
            <person name="Conover J."/>
            <person name="Carlson J."/>
            <person name="Shu S."/>
            <person name="Boston L."/>
            <person name="Williams M."/>
            <person name="Peterson D."/>
            <person name="Mcgee K."/>
            <person name="Jones D."/>
            <person name="Wendel J."/>
            <person name="Stelly D."/>
            <person name="Grimwood J."/>
            <person name="Schmutz J."/>
        </authorList>
    </citation>
    <scope>NUCLEOTIDE SEQUENCE [LARGE SCALE GENOMIC DNA]</scope>
    <source>
        <strain evidence="1">7179.01</strain>
    </source>
</reference>
<proteinExistence type="predicted"/>